<dbReference type="PROSITE" id="PS50018">
    <property type="entry name" value="RAS_GTPASE_ACTIV_2"/>
    <property type="match status" value="1"/>
</dbReference>
<keyword evidence="7" id="KW-1185">Reference proteome</keyword>
<dbReference type="Pfam" id="PF00616">
    <property type="entry name" value="RasGAP"/>
    <property type="match status" value="1"/>
</dbReference>
<protein>
    <submittedName>
        <fullName evidence="6">Aste57867_14944 protein</fullName>
    </submittedName>
</protein>
<dbReference type="GO" id="GO:0008289">
    <property type="term" value="F:lipid binding"/>
    <property type="evidence" value="ECO:0007669"/>
    <property type="project" value="InterPro"/>
</dbReference>
<dbReference type="InterPro" id="IPR001936">
    <property type="entry name" value="RasGAP_dom"/>
</dbReference>
<dbReference type="InterPro" id="IPR023393">
    <property type="entry name" value="START-like_dom_sf"/>
</dbReference>
<dbReference type="PANTHER" id="PTHR10194">
    <property type="entry name" value="RAS GTPASE-ACTIVATING PROTEINS"/>
    <property type="match status" value="1"/>
</dbReference>
<evidence type="ECO:0000259" key="4">
    <source>
        <dbReference type="PROSITE" id="PS50848"/>
    </source>
</evidence>
<dbReference type="InterPro" id="IPR008936">
    <property type="entry name" value="Rho_GTPase_activation_prot"/>
</dbReference>
<dbReference type="EMBL" id="VJMH01005595">
    <property type="protein sequence ID" value="KAF0694157.1"/>
    <property type="molecule type" value="Genomic_DNA"/>
</dbReference>
<dbReference type="OrthoDB" id="775356at2759"/>
<dbReference type="SMART" id="SM00323">
    <property type="entry name" value="RasGAP"/>
    <property type="match status" value="1"/>
</dbReference>
<dbReference type="Gene3D" id="3.30.530.20">
    <property type="match status" value="1"/>
</dbReference>
<dbReference type="SUPFAM" id="SSF55961">
    <property type="entry name" value="Bet v1-like"/>
    <property type="match status" value="1"/>
</dbReference>
<name>A0A485L1Z6_9STRA</name>
<dbReference type="Gene3D" id="1.10.506.10">
    <property type="entry name" value="GTPase Activation - p120gap, domain 1"/>
    <property type="match status" value="1"/>
</dbReference>
<evidence type="ECO:0000313" key="6">
    <source>
        <dbReference type="EMBL" id="VFT91758.1"/>
    </source>
</evidence>
<dbReference type="PROSITE" id="PS50848">
    <property type="entry name" value="START"/>
    <property type="match status" value="1"/>
</dbReference>
<feature type="domain" description="START" evidence="4">
    <location>
        <begin position="429"/>
        <end position="630"/>
    </location>
</feature>
<dbReference type="EMBL" id="CAADRA010005616">
    <property type="protein sequence ID" value="VFT91758.1"/>
    <property type="molecule type" value="Genomic_DNA"/>
</dbReference>
<evidence type="ECO:0000256" key="2">
    <source>
        <dbReference type="SAM" id="MobiDB-lite"/>
    </source>
</evidence>
<organism evidence="6 7">
    <name type="scientific">Aphanomyces stellatus</name>
    <dbReference type="NCBI Taxonomy" id="120398"/>
    <lineage>
        <taxon>Eukaryota</taxon>
        <taxon>Sar</taxon>
        <taxon>Stramenopiles</taxon>
        <taxon>Oomycota</taxon>
        <taxon>Saprolegniomycetes</taxon>
        <taxon>Saprolegniales</taxon>
        <taxon>Verrucalvaceae</taxon>
        <taxon>Aphanomyces</taxon>
    </lineage>
</organism>
<evidence type="ECO:0000259" key="3">
    <source>
        <dbReference type="PROSITE" id="PS50018"/>
    </source>
</evidence>
<accession>A0A485L1Z6</accession>
<dbReference type="GO" id="GO:0005096">
    <property type="term" value="F:GTPase activator activity"/>
    <property type="evidence" value="ECO:0007669"/>
    <property type="project" value="UniProtKB-KW"/>
</dbReference>
<evidence type="ECO:0000313" key="7">
    <source>
        <dbReference type="Proteomes" id="UP000332933"/>
    </source>
</evidence>
<proteinExistence type="predicted"/>
<dbReference type="SUPFAM" id="SSF48350">
    <property type="entry name" value="GTPase activation domain, GAP"/>
    <property type="match status" value="1"/>
</dbReference>
<evidence type="ECO:0000313" key="5">
    <source>
        <dbReference type="EMBL" id="KAF0694157.1"/>
    </source>
</evidence>
<dbReference type="InterPro" id="IPR002913">
    <property type="entry name" value="START_lipid-bd_dom"/>
</dbReference>
<evidence type="ECO:0000256" key="1">
    <source>
        <dbReference type="ARBA" id="ARBA00022468"/>
    </source>
</evidence>
<reference evidence="5" key="2">
    <citation type="submission" date="2019-06" db="EMBL/GenBank/DDBJ databases">
        <title>Genomics analysis of Aphanomyces spp. identifies a new class of oomycete effector associated with host adaptation.</title>
        <authorList>
            <person name="Gaulin E."/>
        </authorList>
    </citation>
    <scope>NUCLEOTIDE SEQUENCE</scope>
    <source>
        <strain evidence="5">CBS 578.67</strain>
    </source>
</reference>
<dbReference type="AlphaFoldDB" id="A0A485L1Z6"/>
<keyword evidence="1" id="KW-0343">GTPase activation</keyword>
<feature type="domain" description="Ras-GAP" evidence="3">
    <location>
        <begin position="103"/>
        <end position="300"/>
    </location>
</feature>
<sequence>MAVQISACVNAKGISSQEARSLVLLPTVQLLAKMTAVEMQERRGGAAPSSNDAPQPDAEVSPNDEALRESLVSDVEFHLARTLVQVPPHQLPLSFPTLVVQRKGDMRQLTLAYMSLFQDQFLDMLTYMINAEISNVSESQAAELMRGNTPTMKMLCEFAYAVGTDYFRDVLDAPLTDLFQLPHSLEVNTQLVTDAAMLAANQQTLEAFAQAILDRLVATAASFPPALARLCHFLRRSVAVRFHAHTDAALGGYLFLRVLCPIIVMPYHSVVFPTLDKASVPSHALRSSILVAKLLQNLANNALFKEEYMTVFNPFIRRNFATVVDFYDRLCAVDASPTHALPPRPYSSPSLLSTRAALEIVRDRIATGPVATATHSSPPLTSSSDMLKADPVTLSLDRQPRKHRSDTGASRRFFFSQRGVPDSRPEDVGLLSQVHYVEMAHRGLQSLLAALSDTTESWQVLQHKHGVPVRSRVRRGIFELEATVVIHETPDAVFNFIASPAGREIWSTWGQEVRELEQVDRSSRLVHATNFGAKSSFFLWCCMQLQDACELETGFSPSPEGVHCHALLFQSVGRPDVPLVPGVVRSHLYSSGFVVRPSSSDDLSSSTVTFSIRMEEDLMPLQAKPYQKEVATLGKLKLALERQRNKKN</sequence>
<feature type="region of interest" description="Disordered" evidence="2">
    <location>
        <begin position="41"/>
        <end position="64"/>
    </location>
</feature>
<dbReference type="InterPro" id="IPR039360">
    <property type="entry name" value="Ras_GTPase"/>
</dbReference>
<reference evidence="6 7" key="1">
    <citation type="submission" date="2019-03" db="EMBL/GenBank/DDBJ databases">
        <authorList>
            <person name="Gaulin E."/>
            <person name="Dumas B."/>
        </authorList>
    </citation>
    <scope>NUCLEOTIDE SEQUENCE [LARGE SCALE GENOMIC DNA]</scope>
    <source>
        <strain evidence="6">CBS 568.67</strain>
    </source>
</reference>
<dbReference type="Proteomes" id="UP000332933">
    <property type="component" value="Unassembled WGS sequence"/>
</dbReference>
<dbReference type="PANTHER" id="PTHR10194:SF60">
    <property type="entry name" value="RAS GTPASE-ACTIVATING PROTEIN RASKOL"/>
    <property type="match status" value="1"/>
</dbReference>
<gene>
    <name evidence="6" type="primary">Aste57867_14944</name>
    <name evidence="5" type="ORF">As57867_014888</name>
    <name evidence="6" type="ORF">ASTE57867_14944</name>
</gene>